<protein>
    <submittedName>
        <fullName evidence="3">Lactonase family protein</fullName>
    </submittedName>
</protein>
<dbReference type="SUPFAM" id="SSF51004">
    <property type="entry name" value="C-terminal (heme d1) domain of cytochrome cd1-nitrite reductase"/>
    <property type="match status" value="1"/>
</dbReference>
<dbReference type="InterPro" id="IPR019405">
    <property type="entry name" value="Lactonase_7-beta_prop"/>
</dbReference>
<feature type="compositionally biased region" description="Basic and acidic residues" evidence="2">
    <location>
        <begin position="141"/>
        <end position="153"/>
    </location>
</feature>
<dbReference type="Proteomes" id="UP001597120">
    <property type="component" value="Unassembled WGS sequence"/>
</dbReference>
<dbReference type="EMBL" id="JBHTIU010000102">
    <property type="protein sequence ID" value="MFD0872168.1"/>
    <property type="molecule type" value="Genomic_DNA"/>
</dbReference>
<organism evidence="3 4">
    <name type="scientific">Paenibacillus residui</name>
    <dbReference type="NCBI Taxonomy" id="629724"/>
    <lineage>
        <taxon>Bacteria</taxon>
        <taxon>Bacillati</taxon>
        <taxon>Bacillota</taxon>
        <taxon>Bacilli</taxon>
        <taxon>Bacillales</taxon>
        <taxon>Paenibacillaceae</taxon>
        <taxon>Paenibacillus</taxon>
    </lineage>
</organism>
<evidence type="ECO:0000256" key="1">
    <source>
        <dbReference type="ARBA" id="ARBA00005564"/>
    </source>
</evidence>
<reference evidence="4" key="1">
    <citation type="journal article" date="2019" name="Int. J. Syst. Evol. Microbiol.">
        <title>The Global Catalogue of Microorganisms (GCM) 10K type strain sequencing project: providing services to taxonomists for standard genome sequencing and annotation.</title>
        <authorList>
            <consortium name="The Broad Institute Genomics Platform"/>
            <consortium name="The Broad Institute Genome Sequencing Center for Infectious Disease"/>
            <person name="Wu L."/>
            <person name="Ma J."/>
        </authorList>
    </citation>
    <scope>NUCLEOTIDE SEQUENCE [LARGE SCALE GENOMIC DNA]</scope>
    <source>
        <strain evidence="4">CCUG 57263</strain>
    </source>
</reference>
<dbReference type="InterPro" id="IPR011048">
    <property type="entry name" value="Haem_d1_sf"/>
</dbReference>
<evidence type="ECO:0000313" key="3">
    <source>
        <dbReference type="EMBL" id="MFD0872168.1"/>
    </source>
</evidence>
<comment type="caution">
    <text evidence="3">The sequence shown here is derived from an EMBL/GenBank/DDBJ whole genome shotgun (WGS) entry which is preliminary data.</text>
</comment>
<dbReference type="Gene3D" id="2.130.10.10">
    <property type="entry name" value="YVTN repeat-like/Quinoprotein amine dehydrogenase"/>
    <property type="match status" value="1"/>
</dbReference>
<dbReference type="Pfam" id="PF10282">
    <property type="entry name" value="Lactonase"/>
    <property type="match status" value="1"/>
</dbReference>
<dbReference type="RefSeq" id="WP_379291439.1">
    <property type="nucleotide sequence ID" value="NZ_JBHTIU010000102.1"/>
</dbReference>
<keyword evidence="4" id="KW-1185">Reference proteome</keyword>
<feature type="region of interest" description="Disordered" evidence="2">
    <location>
        <begin position="141"/>
        <end position="161"/>
    </location>
</feature>
<accession>A0ABW3DF78</accession>
<dbReference type="PANTHER" id="PTHR30344:SF1">
    <property type="entry name" value="6-PHOSPHOGLUCONOLACTONASE"/>
    <property type="match status" value="1"/>
</dbReference>
<evidence type="ECO:0000313" key="4">
    <source>
        <dbReference type="Proteomes" id="UP001597120"/>
    </source>
</evidence>
<name>A0ABW3DF78_9BACL</name>
<dbReference type="InterPro" id="IPR015943">
    <property type="entry name" value="WD40/YVTN_repeat-like_dom_sf"/>
</dbReference>
<proteinExistence type="inferred from homology"/>
<dbReference type="PANTHER" id="PTHR30344">
    <property type="entry name" value="6-PHOSPHOGLUCONOLACTONASE-RELATED"/>
    <property type="match status" value="1"/>
</dbReference>
<dbReference type="InterPro" id="IPR050282">
    <property type="entry name" value="Cycloisomerase_2"/>
</dbReference>
<gene>
    <name evidence="3" type="ORF">ACFQ03_23905</name>
</gene>
<comment type="similarity">
    <text evidence="1">Belongs to the cycloisomerase 2 family.</text>
</comment>
<sequence>MTANSARMLVFVGSYAEASDSGVYVYSLDSTTGKLALLDQAAGLKNPTFLNLDAARLKLYSIEETETAAGRSGGAVSFGIDPRQGTITRLNQAATVDSPTCHIQRDAEDRYLVVASYHGGKVGLLSLHEDGTVGKLLDTKQHEGRSVHPERQTQPHPHSAFFSPDEQYVYVPDLGLDRIMTYRIDKVKEALVHIGETEIHPGAGPRHLVFHPEGKYAYVINELDSTITSLRYDASTGKLQPMETVPTLPADYHGENTCAEITISRDGRFLYGSNRGHDSIAVYSVDGESGRLTLIEHVSTEGKHPRHFALTPDGDFLIAANRDTNNLTVFRVDRESGKLTFTGSSVPVPKPVCVQMAYFSA</sequence>
<evidence type="ECO:0000256" key="2">
    <source>
        <dbReference type="SAM" id="MobiDB-lite"/>
    </source>
</evidence>